<evidence type="ECO:0000313" key="3">
    <source>
        <dbReference type="EMBL" id="MBU7597393.1"/>
    </source>
</evidence>
<dbReference type="Proteomes" id="UP000694501">
    <property type="component" value="Unassembled WGS sequence"/>
</dbReference>
<dbReference type="AlphaFoldDB" id="A0A949N7X4"/>
<gene>
    <name evidence="3" type="ORF">JGS22_007035</name>
</gene>
<dbReference type="InterPro" id="IPR036890">
    <property type="entry name" value="HATPase_C_sf"/>
</dbReference>
<sequence>MQFASTARCVPLVRTQVNKALHERGYARNDIDDAVLVASELATNAVMHGHLPGHLFEVGLVPSDGTCLVEVSDSSPRPPRVLTAGSDDESGRGLELVSTLALHVGQRLRKPVGKTVWATMRMTHGREPTKSPHWPFTATCTATADGRVR</sequence>
<evidence type="ECO:0000256" key="1">
    <source>
        <dbReference type="ARBA" id="ARBA00022527"/>
    </source>
</evidence>
<protein>
    <submittedName>
        <fullName evidence="3">ATP-binding protein</fullName>
    </submittedName>
</protein>
<keyword evidence="3" id="KW-0067">ATP-binding</keyword>
<dbReference type="InterPro" id="IPR003594">
    <property type="entry name" value="HATPase_dom"/>
</dbReference>
<dbReference type="InterPro" id="IPR050267">
    <property type="entry name" value="Anti-sigma-factor_SerPK"/>
</dbReference>
<dbReference type="PANTHER" id="PTHR35526:SF3">
    <property type="entry name" value="ANTI-SIGMA-F FACTOR RSBW"/>
    <property type="match status" value="1"/>
</dbReference>
<comment type="caution">
    <text evidence="3">The sequence shown here is derived from an EMBL/GenBank/DDBJ whole genome shotgun (WGS) entry which is preliminary data.</text>
</comment>
<dbReference type="PANTHER" id="PTHR35526">
    <property type="entry name" value="ANTI-SIGMA-F FACTOR RSBW-RELATED"/>
    <property type="match status" value="1"/>
</dbReference>
<keyword evidence="3" id="KW-0547">Nucleotide-binding</keyword>
<dbReference type="EMBL" id="JAELVF020000001">
    <property type="protein sequence ID" value="MBU7597393.1"/>
    <property type="molecule type" value="Genomic_DNA"/>
</dbReference>
<proteinExistence type="predicted"/>
<name>A0A949N7X4_9ACTN</name>
<evidence type="ECO:0000259" key="2">
    <source>
        <dbReference type="Pfam" id="PF13581"/>
    </source>
</evidence>
<evidence type="ECO:0000313" key="4">
    <source>
        <dbReference type="Proteomes" id="UP000694501"/>
    </source>
</evidence>
<dbReference type="Gene3D" id="3.30.565.10">
    <property type="entry name" value="Histidine kinase-like ATPase, C-terminal domain"/>
    <property type="match status" value="1"/>
</dbReference>
<dbReference type="CDD" id="cd16936">
    <property type="entry name" value="HATPase_RsbW-like"/>
    <property type="match status" value="1"/>
</dbReference>
<accession>A0A949N7X4</accession>
<keyword evidence="1" id="KW-0808">Transferase</keyword>
<dbReference type="SUPFAM" id="SSF55874">
    <property type="entry name" value="ATPase domain of HSP90 chaperone/DNA topoisomerase II/histidine kinase"/>
    <property type="match status" value="1"/>
</dbReference>
<dbReference type="Pfam" id="PF13581">
    <property type="entry name" value="HATPase_c_2"/>
    <property type="match status" value="1"/>
</dbReference>
<keyword evidence="1" id="KW-0418">Kinase</keyword>
<keyword evidence="1" id="KW-0723">Serine/threonine-protein kinase</keyword>
<reference evidence="3" key="1">
    <citation type="submission" date="2021-06" db="EMBL/GenBank/DDBJ databases">
        <title>Sequencing of actinobacteria type strains.</title>
        <authorList>
            <person name="Nguyen G.-S."/>
            <person name="Wentzel A."/>
        </authorList>
    </citation>
    <scope>NUCLEOTIDE SEQUENCE</scope>
    <source>
        <strain evidence="3">P38-E01</strain>
    </source>
</reference>
<dbReference type="GO" id="GO:0005524">
    <property type="term" value="F:ATP binding"/>
    <property type="evidence" value="ECO:0007669"/>
    <property type="project" value="UniProtKB-KW"/>
</dbReference>
<keyword evidence="4" id="KW-1185">Reference proteome</keyword>
<feature type="domain" description="Histidine kinase/HSP90-like ATPase" evidence="2">
    <location>
        <begin position="4"/>
        <end position="119"/>
    </location>
</feature>
<dbReference type="GO" id="GO:0004674">
    <property type="term" value="F:protein serine/threonine kinase activity"/>
    <property type="evidence" value="ECO:0007669"/>
    <property type="project" value="UniProtKB-KW"/>
</dbReference>
<organism evidence="3 4">
    <name type="scientific">Streptomyces tardus</name>
    <dbReference type="NCBI Taxonomy" id="2780544"/>
    <lineage>
        <taxon>Bacteria</taxon>
        <taxon>Bacillati</taxon>
        <taxon>Actinomycetota</taxon>
        <taxon>Actinomycetes</taxon>
        <taxon>Kitasatosporales</taxon>
        <taxon>Streptomycetaceae</taxon>
        <taxon>Streptomyces</taxon>
    </lineage>
</organism>